<keyword evidence="1" id="KW-0472">Membrane</keyword>
<protein>
    <submittedName>
        <fullName evidence="2">Uncharacterized protein</fullName>
    </submittedName>
</protein>
<feature type="transmembrane region" description="Helical" evidence="1">
    <location>
        <begin position="319"/>
        <end position="336"/>
    </location>
</feature>
<evidence type="ECO:0000256" key="1">
    <source>
        <dbReference type="SAM" id="Phobius"/>
    </source>
</evidence>
<proteinExistence type="predicted"/>
<feature type="transmembrane region" description="Helical" evidence="1">
    <location>
        <begin position="653"/>
        <end position="670"/>
    </location>
</feature>
<dbReference type="AlphaFoldDB" id="A0A381P1T9"/>
<sequence>MKAFSTPSLLLALVGVFLVFPSANYVQASGLPLSSLPELLSALALLPLICSRWLRRHWAYRVPMLLGGRITIIAGLLCLGLISKSVLLMSGTYQGFPACYRAMGHEAPVGLCEKSYDNPLARFTATRVDEVIDFGPSDWNLSFMNSLRFNYYWWVAGSVLRERIPFTAFWRGAVELDASESITVAYVGAGQVQIGSARLRLSPSYDRVAREQLRLPAGRHDLTVSYRFDDGQRSGGDGVLGPLATFRLQGREGPLPASGPPLWTRLLGWLIDVLALVSGLILAGFYWPLVKAQWLWLLGAGLAAVLITLLPAIDPPSAINGYLFLSTLAAGALVTMSGRKRRHLLVACAGMAIVILAHEARAHPSLTSVLLRDGGSDFLMYESFARSILESGSLRAGEGVFNAQPLSRYVMFFNHLVFGDGDGQIAVFTRIMLTSALLWFGWRFRGSGHFEMVVALIGTVLLVTLINSTVVASLIRRGVSEYTTWVAFPLAFTWLFGPGRKATRKGFAALAASFVARTDQAPALLWLLVMRCRTAVQQRDRTLIPALGLAATICLFPVLHNVYYGDQFRLFPTSGPVNLVLPPDAWRDALTDSEARRQVWAQLEFLLYGPTMNQDHVLAGGELQLLFRSLQLIWLVAVGVAVRALWRFGRVTDLLMVGLPLVFLSPHLFYQVGVYYPRHVVIGYLAMAAAALYVMAVPNREHLET</sequence>
<evidence type="ECO:0000313" key="2">
    <source>
        <dbReference type="EMBL" id="SUZ60820.1"/>
    </source>
</evidence>
<feature type="transmembrane region" description="Helical" evidence="1">
    <location>
        <begin position="482"/>
        <end position="497"/>
    </location>
</feature>
<keyword evidence="1" id="KW-0812">Transmembrane</keyword>
<feature type="transmembrane region" description="Helical" evidence="1">
    <location>
        <begin position="38"/>
        <end position="54"/>
    </location>
</feature>
<accession>A0A381P1T9</accession>
<organism evidence="2">
    <name type="scientific">marine metagenome</name>
    <dbReference type="NCBI Taxonomy" id="408172"/>
    <lineage>
        <taxon>unclassified sequences</taxon>
        <taxon>metagenomes</taxon>
        <taxon>ecological metagenomes</taxon>
    </lineage>
</organism>
<feature type="transmembrane region" description="Helical" evidence="1">
    <location>
        <begin position="454"/>
        <end position="476"/>
    </location>
</feature>
<feature type="transmembrane region" description="Helical" evidence="1">
    <location>
        <begin position="543"/>
        <end position="564"/>
    </location>
</feature>
<feature type="transmembrane region" description="Helical" evidence="1">
    <location>
        <begin position="66"/>
        <end position="87"/>
    </location>
</feature>
<feature type="transmembrane region" description="Helical" evidence="1">
    <location>
        <begin position="266"/>
        <end position="287"/>
    </location>
</feature>
<feature type="transmembrane region" description="Helical" evidence="1">
    <location>
        <begin position="676"/>
        <end position="696"/>
    </location>
</feature>
<feature type="transmembrane region" description="Helical" evidence="1">
    <location>
        <begin position="294"/>
        <end position="313"/>
    </location>
</feature>
<gene>
    <name evidence="2" type="ORF">METZ01_LOCUS13674</name>
</gene>
<reference evidence="2" key="1">
    <citation type="submission" date="2018-05" db="EMBL/GenBank/DDBJ databases">
        <authorList>
            <person name="Lanie J.A."/>
            <person name="Ng W.-L."/>
            <person name="Kazmierczak K.M."/>
            <person name="Andrzejewski T.M."/>
            <person name="Davidsen T.M."/>
            <person name="Wayne K.J."/>
            <person name="Tettelin H."/>
            <person name="Glass J.I."/>
            <person name="Rusch D."/>
            <person name="Podicherti R."/>
            <person name="Tsui H.-C.T."/>
            <person name="Winkler M.E."/>
        </authorList>
    </citation>
    <scope>NUCLEOTIDE SEQUENCE</scope>
</reference>
<feature type="transmembrane region" description="Helical" evidence="1">
    <location>
        <begin position="343"/>
        <end position="360"/>
    </location>
</feature>
<feature type="transmembrane region" description="Helical" evidence="1">
    <location>
        <begin position="625"/>
        <end position="646"/>
    </location>
</feature>
<dbReference type="EMBL" id="UINC01000766">
    <property type="protein sequence ID" value="SUZ60820.1"/>
    <property type="molecule type" value="Genomic_DNA"/>
</dbReference>
<keyword evidence="1" id="KW-1133">Transmembrane helix</keyword>
<name>A0A381P1T9_9ZZZZ</name>